<dbReference type="PROSITE" id="PS00061">
    <property type="entry name" value="ADH_SHORT"/>
    <property type="match status" value="1"/>
</dbReference>
<dbReference type="InterPro" id="IPR002347">
    <property type="entry name" value="SDR_fam"/>
</dbReference>
<evidence type="ECO:0000313" key="4">
    <source>
        <dbReference type="EMBL" id="KAF7337918.1"/>
    </source>
</evidence>
<dbReference type="OrthoDB" id="498125at2759"/>
<protein>
    <submittedName>
        <fullName evidence="4">Diacetyl reductase</fullName>
    </submittedName>
</protein>
<keyword evidence="2" id="KW-0521">NADP</keyword>
<dbReference type="Gene3D" id="3.40.50.720">
    <property type="entry name" value="NAD(P)-binding Rossmann-like Domain"/>
    <property type="match status" value="1"/>
</dbReference>
<dbReference type="FunFam" id="3.40.50.720:FF:000084">
    <property type="entry name" value="Short-chain dehydrogenase reductase"/>
    <property type="match status" value="1"/>
</dbReference>
<dbReference type="PRINTS" id="PR00081">
    <property type="entry name" value="GDHRDH"/>
</dbReference>
<dbReference type="InterPro" id="IPR020904">
    <property type="entry name" value="Sc_DH/Rdtase_CS"/>
</dbReference>
<evidence type="ECO:0000313" key="5">
    <source>
        <dbReference type="Proteomes" id="UP000620124"/>
    </source>
</evidence>
<dbReference type="PANTHER" id="PTHR42760">
    <property type="entry name" value="SHORT-CHAIN DEHYDROGENASES/REDUCTASES FAMILY MEMBER"/>
    <property type="match status" value="1"/>
</dbReference>
<dbReference type="Proteomes" id="UP000620124">
    <property type="component" value="Unassembled WGS sequence"/>
</dbReference>
<keyword evidence="5" id="KW-1185">Reference proteome</keyword>
<dbReference type="SUPFAM" id="SSF51735">
    <property type="entry name" value="NAD(P)-binding Rossmann-fold domains"/>
    <property type="match status" value="1"/>
</dbReference>
<organism evidence="4 5">
    <name type="scientific">Mycena venus</name>
    <dbReference type="NCBI Taxonomy" id="2733690"/>
    <lineage>
        <taxon>Eukaryota</taxon>
        <taxon>Fungi</taxon>
        <taxon>Dikarya</taxon>
        <taxon>Basidiomycota</taxon>
        <taxon>Agaricomycotina</taxon>
        <taxon>Agaricomycetes</taxon>
        <taxon>Agaricomycetidae</taxon>
        <taxon>Agaricales</taxon>
        <taxon>Marasmiineae</taxon>
        <taxon>Mycenaceae</taxon>
        <taxon>Mycena</taxon>
    </lineage>
</organism>
<sequence length="281" mass="29421">MNTDTTQEYTRVAIVTGAAQGIGRAIALRLAADGLDVAVADLPGQIDSLNAVVEEIEQLGRKAIAVIADVSKEEDVKAMVEATVSALGRLDVMVANAGVVNGAGGVVSVMDAKVEDWQKGWDVNIRGTLLCYQYAARQMVKQGAGGRIIGASSICGQRGYAGVGGYCISKAAVRSMTQTAGALALIIKFGSPTHASKALELRKEGITVNAYAPGVIETKMTIMQADEGHYHGYGLKQFFKIPDVRTGKPADVANVASFLASPHSHFITGQTISVDDGVHFA</sequence>
<comment type="similarity">
    <text evidence="1 3">Belongs to the short-chain dehydrogenases/reductases (SDR) family.</text>
</comment>
<dbReference type="GO" id="GO:0016616">
    <property type="term" value="F:oxidoreductase activity, acting on the CH-OH group of donors, NAD or NADP as acceptor"/>
    <property type="evidence" value="ECO:0007669"/>
    <property type="project" value="TreeGrafter"/>
</dbReference>
<evidence type="ECO:0000256" key="1">
    <source>
        <dbReference type="ARBA" id="ARBA00006484"/>
    </source>
</evidence>
<accession>A0A8H7CJS2</accession>
<dbReference type="Pfam" id="PF13561">
    <property type="entry name" value="adh_short_C2"/>
    <property type="match status" value="1"/>
</dbReference>
<dbReference type="PANTHER" id="PTHR42760:SF121">
    <property type="entry name" value="3-OXOACYL-(ACYL-CARRIER-PROTEIN) REDUCTASE"/>
    <property type="match status" value="1"/>
</dbReference>
<dbReference type="Pfam" id="PF00106">
    <property type="entry name" value="adh_short"/>
    <property type="match status" value="1"/>
</dbReference>
<dbReference type="GO" id="GO:0048038">
    <property type="term" value="F:quinone binding"/>
    <property type="evidence" value="ECO:0007669"/>
    <property type="project" value="TreeGrafter"/>
</dbReference>
<proteinExistence type="inferred from homology"/>
<comment type="caution">
    <text evidence="4">The sequence shown here is derived from an EMBL/GenBank/DDBJ whole genome shotgun (WGS) entry which is preliminary data.</text>
</comment>
<reference evidence="4" key="1">
    <citation type="submission" date="2020-05" db="EMBL/GenBank/DDBJ databases">
        <title>Mycena genomes resolve the evolution of fungal bioluminescence.</title>
        <authorList>
            <person name="Tsai I.J."/>
        </authorList>
    </citation>
    <scope>NUCLEOTIDE SEQUENCE</scope>
    <source>
        <strain evidence="4">CCC161011</strain>
    </source>
</reference>
<dbReference type="PRINTS" id="PR00080">
    <property type="entry name" value="SDRFAMILY"/>
</dbReference>
<dbReference type="InterPro" id="IPR036291">
    <property type="entry name" value="NAD(P)-bd_dom_sf"/>
</dbReference>
<evidence type="ECO:0000256" key="2">
    <source>
        <dbReference type="ARBA" id="ARBA00022857"/>
    </source>
</evidence>
<dbReference type="GO" id="GO:0006633">
    <property type="term" value="P:fatty acid biosynthetic process"/>
    <property type="evidence" value="ECO:0007669"/>
    <property type="project" value="TreeGrafter"/>
</dbReference>
<gene>
    <name evidence="4" type="ORF">MVEN_02015000</name>
</gene>
<name>A0A8H7CJS2_9AGAR</name>
<evidence type="ECO:0000256" key="3">
    <source>
        <dbReference type="RuleBase" id="RU000363"/>
    </source>
</evidence>
<dbReference type="AlphaFoldDB" id="A0A8H7CJS2"/>
<dbReference type="EMBL" id="JACAZI010000021">
    <property type="protein sequence ID" value="KAF7337918.1"/>
    <property type="molecule type" value="Genomic_DNA"/>
</dbReference>